<reference evidence="1" key="1">
    <citation type="submission" date="2022-07" db="EMBL/GenBank/DDBJ databases">
        <title>Phylogenomic reconstructions and comparative analyses of Kickxellomycotina fungi.</title>
        <authorList>
            <person name="Reynolds N.K."/>
            <person name="Stajich J.E."/>
            <person name="Barry K."/>
            <person name="Grigoriev I.V."/>
            <person name="Crous P."/>
            <person name="Smith M.E."/>
        </authorList>
    </citation>
    <scope>NUCLEOTIDE SEQUENCE</scope>
    <source>
        <strain evidence="1">BCRC 34780</strain>
    </source>
</reference>
<gene>
    <name evidence="1" type="ORF">H4R21_000304</name>
</gene>
<keyword evidence="2" id="KW-1185">Reference proteome</keyword>
<evidence type="ECO:0000313" key="2">
    <source>
        <dbReference type="Proteomes" id="UP001140087"/>
    </source>
</evidence>
<dbReference type="EMBL" id="JANBUN010000028">
    <property type="protein sequence ID" value="KAJ2807872.1"/>
    <property type="molecule type" value="Genomic_DNA"/>
</dbReference>
<name>A0ACC1LFR2_9FUNG</name>
<dbReference type="Proteomes" id="UP001140087">
    <property type="component" value="Unassembled WGS sequence"/>
</dbReference>
<sequence>MTVGGSAQHLFALSLALPIVSAAFSLVMFAYGVTLSILQPRVLRNSIIRVMIVVQLLNCLRFIFRILLIDAKLRTEASCRVILFMSEALSLLPVNLCVHCVLYLQLVVIHKLSSDLRWPRALILTTASVISLVPPSFVLYFPPHIYGKKSACTIGWIPNRKLYNFFFYAYGAWAYLSGGVGLISVTVIAMHLVRTRRATRRALQSSAASESPSLSVEPVGPTDILSRTLLAIVWFPITPIISLWFNAMLVTISYHKQRLYKPLEVINLVLLCLQSVLLGVPLLMNPLMRAAFAKQLQEQRLAWRAARPDTRGSPQPLLHSVHLDL</sequence>
<organism evidence="1 2">
    <name type="scientific">Coemansia helicoidea</name>
    <dbReference type="NCBI Taxonomy" id="1286919"/>
    <lineage>
        <taxon>Eukaryota</taxon>
        <taxon>Fungi</taxon>
        <taxon>Fungi incertae sedis</taxon>
        <taxon>Zoopagomycota</taxon>
        <taxon>Kickxellomycotina</taxon>
        <taxon>Kickxellomycetes</taxon>
        <taxon>Kickxellales</taxon>
        <taxon>Kickxellaceae</taxon>
        <taxon>Coemansia</taxon>
    </lineage>
</organism>
<accession>A0ACC1LFR2</accession>
<evidence type="ECO:0000313" key="1">
    <source>
        <dbReference type="EMBL" id="KAJ2807872.1"/>
    </source>
</evidence>
<proteinExistence type="predicted"/>
<protein>
    <submittedName>
        <fullName evidence="1">Uncharacterized protein</fullName>
    </submittedName>
</protein>
<comment type="caution">
    <text evidence="1">The sequence shown here is derived from an EMBL/GenBank/DDBJ whole genome shotgun (WGS) entry which is preliminary data.</text>
</comment>